<dbReference type="Proteomes" id="UP000291469">
    <property type="component" value="Chromosome"/>
</dbReference>
<name>A0A411YF89_9ACTN</name>
<dbReference type="KEGG" id="erz:ER308_09600"/>
<evidence type="ECO:0000313" key="5">
    <source>
        <dbReference type="EMBL" id="QBI19782.1"/>
    </source>
</evidence>
<keyword evidence="3" id="KW-0804">Transcription</keyword>
<reference evidence="5 6" key="1">
    <citation type="submission" date="2019-01" db="EMBL/GenBank/DDBJ databases">
        <title>Egibacter rhizosphaerae EGI 80759T.</title>
        <authorList>
            <person name="Chen D.-D."/>
            <person name="Tian Y."/>
            <person name="Jiao J.-Y."/>
            <person name="Zhang X.-T."/>
            <person name="Zhang Y.-G."/>
            <person name="Zhang Y."/>
            <person name="Xiao M."/>
            <person name="Shu W.-S."/>
            <person name="Li W.-J."/>
        </authorList>
    </citation>
    <scope>NUCLEOTIDE SEQUENCE [LARGE SCALE GENOMIC DNA]</scope>
    <source>
        <strain evidence="5 6">EGI 80759</strain>
    </source>
</reference>
<protein>
    <submittedName>
        <fullName evidence="5">GntR family transcriptional regulator</fullName>
    </submittedName>
</protein>
<proteinExistence type="predicted"/>
<gene>
    <name evidence="5" type="ORF">ER308_09600</name>
</gene>
<accession>A0A411YF89</accession>
<dbReference type="SMART" id="SM00895">
    <property type="entry name" value="FCD"/>
    <property type="match status" value="1"/>
</dbReference>
<dbReference type="SUPFAM" id="SSF46785">
    <property type="entry name" value="Winged helix' DNA-binding domain"/>
    <property type="match status" value="1"/>
</dbReference>
<dbReference type="Pfam" id="PF00392">
    <property type="entry name" value="GntR"/>
    <property type="match status" value="1"/>
</dbReference>
<dbReference type="PANTHER" id="PTHR43537">
    <property type="entry name" value="TRANSCRIPTIONAL REGULATOR, GNTR FAMILY"/>
    <property type="match status" value="1"/>
</dbReference>
<dbReference type="InterPro" id="IPR036390">
    <property type="entry name" value="WH_DNA-bd_sf"/>
</dbReference>
<evidence type="ECO:0000256" key="1">
    <source>
        <dbReference type="ARBA" id="ARBA00023015"/>
    </source>
</evidence>
<dbReference type="Gene3D" id="1.10.10.10">
    <property type="entry name" value="Winged helix-like DNA-binding domain superfamily/Winged helix DNA-binding domain"/>
    <property type="match status" value="1"/>
</dbReference>
<evidence type="ECO:0000259" key="4">
    <source>
        <dbReference type="PROSITE" id="PS50949"/>
    </source>
</evidence>
<dbReference type="InterPro" id="IPR011711">
    <property type="entry name" value="GntR_C"/>
</dbReference>
<keyword evidence="6" id="KW-1185">Reference proteome</keyword>
<organism evidence="5 6">
    <name type="scientific">Egibacter rhizosphaerae</name>
    <dbReference type="NCBI Taxonomy" id="1670831"/>
    <lineage>
        <taxon>Bacteria</taxon>
        <taxon>Bacillati</taxon>
        <taxon>Actinomycetota</taxon>
        <taxon>Nitriliruptoria</taxon>
        <taxon>Egibacterales</taxon>
        <taxon>Egibacteraceae</taxon>
        <taxon>Egibacter</taxon>
    </lineage>
</organism>
<dbReference type="InterPro" id="IPR008920">
    <property type="entry name" value="TF_FadR/GntR_C"/>
</dbReference>
<evidence type="ECO:0000256" key="2">
    <source>
        <dbReference type="ARBA" id="ARBA00023125"/>
    </source>
</evidence>
<evidence type="ECO:0000313" key="6">
    <source>
        <dbReference type="Proteomes" id="UP000291469"/>
    </source>
</evidence>
<dbReference type="EMBL" id="CP036402">
    <property type="protein sequence ID" value="QBI19782.1"/>
    <property type="molecule type" value="Genomic_DNA"/>
</dbReference>
<feature type="domain" description="HTH gntR-type" evidence="4">
    <location>
        <begin position="25"/>
        <end position="92"/>
    </location>
</feature>
<keyword evidence="1" id="KW-0805">Transcription regulation</keyword>
<dbReference type="Gene3D" id="1.20.120.530">
    <property type="entry name" value="GntR ligand-binding domain-like"/>
    <property type="match status" value="1"/>
</dbReference>
<dbReference type="Pfam" id="PF07729">
    <property type="entry name" value="FCD"/>
    <property type="match status" value="1"/>
</dbReference>
<dbReference type="SMART" id="SM00345">
    <property type="entry name" value="HTH_GNTR"/>
    <property type="match status" value="1"/>
</dbReference>
<dbReference type="OrthoDB" id="8680240at2"/>
<dbReference type="GO" id="GO:0003700">
    <property type="term" value="F:DNA-binding transcription factor activity"/>
    <property type="evidence" value="ECO:0007669"/>
    <property type="project" value="InterPro"/>
</dbReference>
<keyword evidence="2" id="KW-0238">DNA-binding</keyword>
<dbReference type="GO" id="GO:0003677">
    <property type="term" value="F:DNA binding"/>
    <property type="evidence" value="ECO:0007669"/>
    <property type="project" value="UniProtKB-KW"/>
</dbReference>
<dbReference type="RefSeq" id="WP_131154779.1">
    <property type="nucleotide sequence ID" value="NZ_CP036402.1"/>
</dbReference>
<dbReference type="PROSITE" id="PS50949">
    <property type="entry name" value="HTH_GNTR"/>
    <property type="match status" value="1"/>
</dbReference>
<dbReference type="SUPFAM" id="SSF48008">
    <property type="entry name" value="GntR ligand-binding domain-like"/>
    <property type="match status" value="1"/>
</dbReference>
<dbReference type="InterPro" id="IPR000524">
    <property type="entry name" value="Tscrpt_reg_HTH_GntR"/>
</dbReference>
<evidence type="ECO:0000256" key="3">
    <source>
        <dbReference type="ARBA" id="ARBA00023163"/>
    </source>
</evidence>
<sequence length="247" mass="27212">MGTAALDTLRRELAGEHPPEGGRAMLHSDEAFRRLLSCIVTLEYEPGELLTERQIAADLQLTREPLRRAVTLLSALGLVEPLARKGIRVAGINALDVSTVYDARLAIETQAARFAAIRSARHEAKVLWEHSAPDAEGDGGGEEPQNAMARRFLEHDQALHLAIAALGRNPFLEDALTRLLPASARLWHWVYRELGPDTQMMFSHDDLVEAVTAGDPDRAQEAVEAHLAQSQRVLTEVLTSRIQGGRR</sequence>
<dbReference type="AlphaFoldDB" id="A0A411YF89"/>
<dbReference type="PANTHER" id="PTHR43537:SF24">
    <property type="entry name" value="GLUCONATE OPERON TRANSCRIPTIONAL REPRESSOR"/>
    <property type="match status" value="1"/>
</dbReference>
<dbReference type="InterPro" id="IPR036388">
    <property type="entry name" value="WH-like_DNA-bd_sf"/>
</dbReference>